<dbReference type="SUPFAM" id="SSF159888">
    <property type="entry name" value="YdhG-like"/>
    <property type="match status" value="1"/>
</dbReference>
<accession>A0AAP2DFM1</accession>
<evidence type="ECO:0000313" key="3">
    <source>
        <dbReference type="Proteomes" id="UP001319200"/>
    </source>
</evidence>
<name>A0AAP2DFM1_9BACT</name>
<organism evidence="2 3">
    <name type="scientific">Chryseosolibacter histidini</name>
    <dbReference type="NCBI Taxonomy" id="2782349"/>
    <lineage>
        <taxon>Bacteria</taxon>
        <taxon>Pseudomonadati</taxon>
        <taxon>Bacteroidota</taxon>
        <taxon>Cytophagia</taxon>
        <taxon>Cytophagales</taxon>
        <taxon>Chryseotaleaceae</taxon>
        <taxon>Chryseosolibacter</taxon>
    </lineage>
</organism>
<gene>
    <name evidence="2" type="ORF">KK083_01840</name>
</gene>
<evidence type="ECO:0000313" key="2">
    <source>
        <dbReference type="EMBL" id="MBT1695598.1"/>
    </source>
</evidence>
<protein>
    <submittedName>
        <fullName evidence="2">DUF1801 domain-containing protein</fullName>
    </submittedName>
</protein>
<evidence type="ECO:0000259" key="1">
    <source>
        <dbReference type="Pfam" id="PF08818"/>
    </source>
</evidence>
<proteinExistence type="predicted"/>
<dbReference type="Proteomes" id="UP001319200">
    <property type="component" value="Unassembled WGS sequence"/>
</dbReference>
<dbReference type="Pfam" id="PF08818">
    <property type="entry name" value="DUF1801"/>
    <property type="match status" value="1"/>
</dbReference>
<dbReference type="InterPro" id="IPR014922">
    <property type="entry name" value="YdhG-like"/>
</dbReference>
<dbReference type="EMBL" id="JAHESF010000002">
    <property type="protein sequence ID" value="MBT1695598.1"/>
    <property type="molecule type" value="Genomic_DNA"/>
</dbReference>
<sequence length="129" mass="15459">MLKPIDHYFQEKEEPVKSCLLFLRDYILKADPHVTEAWKYGMPFYCYNGKMFCYLWVHKKYKQPYIGIVEGKKINHPKLIQEKRARMKILLFDPDKDVPVRMVNSILKEVLSLYKSPRSTEFSLRRPSS</sequence>
<keyword evidence="3" id="KW-1185">Reference proteome</keyword>
<reference evidence="2 3" key="1">
    <citation type="submission" date="2021-05" db="EMBL/GenBank/DDBJ databases">
        <title>A Polyphasic approach of four new species of the genus Ohtaekwangia: Ohtaekwangia histidinii sp. nov., Ohtaekwangia cretensis sp. nov., Ohtaekwangia indiensis sp. nov., Ohtaekwangia reichenbachii sp. nov. from diverse environment.</title>
        <authorList>
            <person name="Octaviana S."/>
        </authorList>
    </citation>
    <scope>NUCLEOTIDE SEQUENCE [LARGE SCALE GENOMIC DNA]</scope>
    <source>
        <strain evidence="2 3">PWU4</strain>
    </source>
</reference>
<dbReference type="RefSeq" id="WP_254160086.1">
    <property type="nucleotide sequence ID" value="NZ_JAHESF010000002.1"/>
</dbReference>
<comment type="caution">
    <text evidence="2">The sequence shown here is derived from an EMBL/GenBank/DDBJ whole genome shotgun (WGS) entry which is preliminary data.</text>
</comment>
<feature type="domain" description="YdhG-like" evidence="1">
    <location>
        <begin position="17"/>
        <end position="109"/>
    </location>
</feature>
<dbReference type="Gene3D" id="3.90.1150.200">
    <property type="match status" value="1"/>
</dbReference>
<dbReference type="AlphaFoldDB" id="A0AAP2DFM1"/>